<feature type="domain" description="RNA polymerase sigma-70 region 2" evidence="6">
    <location>
        <begin position="12"/>
        <end position="73"/>
    </location>
</feature>
<proteinExistence type="inferred from homology"/>
<organism evidence="9 10">
    <name type="scientific">Staphylococcus lugdunensis</name>
    <dbReference type="NCBI Taxonomy" id="28035"/>
    <lineage>
        <taxon>Bacteria</taxon>
        <taxon>Bacillati</taxon>
        <taxon>Bacillota</taxon>
        <taxon>Bacilli</taxon>
        <taxon>Bacillales</taxon>
        <taxon>Staphylococcaceae</taxon>
        <taxon>Staphylococcus</taxon>
    </lineage>
</organism>
<evidence type="ECO:0000256" key="3">
    <source>
        <dbReference type="ARBA" id="ARBA00023015"/>
    </source>
</evidence>
<keyword evidence="11" id="KW-1185">Reference proteome</keyword>
<dbReference type="EMBL" id="CP041722">
    <property type="protein sequence ID" value="QEX38629.1"/>
    <property type="molecule type" value="Genomic_DNA"/>
</dbReference>
<dbReference type="InterPro" id="IPR013325">
    <property type="entry name" value="RNA_pol_sigma_r2"/>
</dbReference>
<dbReference type="InterPro" id="IPR013249">
    <property type="entry name" value="RNA_pol_sigma70_r4_t2"/>
</dbReference>
<dbReference type="OMA" id="IILCENH"/>
<dbReference type="AlphaFoldDB" id="A0A292DEG0"/>
<dbReference type="GO" id="GO:0003677">
    <property type="term" value="F:DNA binding"/>
    <property type="evidence" value="ECO:0007669"/>
    <property type="project" value="InterPro"/>
</dbReference>
<dbReference type="GeneID" id="58089454"/>
<dbReference type="Pfam" id="PF08281">
    <property type="entry name" value="Sigma70_r4_2"/>
    <property type="match status" value="1"/>
</dbReference>
<evidence type="ECO:0000313" key="8">
    <source>
        <dbReference type="EMBL" id="QEX38629.1"/>
    </source>
</evidence>
<evidence type="ECO:0000256" key="5">
    <source>
        <dbReference type="ARBA" id="ARBA00024701"/>
    </source>
</evidence>
<dbReference type="Proteomes" id="UP000325462">
    <property type="component" value="Chromosome"/>
</dbReference>
<dbReference type="Pfam" id="PF04542">
    <property type="entry name" value="Sigma70_r2"/>
    <property type="match status" value="1"/>
</dbReference>
<comment type="function">
    <text evidence="5">Sigma factors are initiation factors that promote the attachment of RNA polymerase to specific initiation sites and are then released. Sigma-S contributes to the protection against external stress, thus playing a role in cellular fitness and survival.</text>
</comment>
<evidence type="ECO:0000313" key="11">
    <source>
        <dbReference type="Proteomes" id="UP000325462"/>
    </source>
</evidence>
<reference evidence="8 11" key="2">
    <citation type="submission" date="2019-07" db="EMBL/GenBank/DDBJ databases">
        <title>Comparative genome analysis of staphylococcus lugdunensis shows clonal complex-dependent diversity of the putative virulence factor, ess/type vii locus.</title>
        <authorList>
            <person name="Lebeurre J."/>
            <person name="Dahyot S."/>
            <person name="Diene S."/>
            <person name="Paulay A."/>
            <person name="Aubourg M."/>
            <person name="Argemi X."/>
            <person name="Giard J.-C."/>
            <person name="Tournier I."/>
            <person name="Francois P."/>
            <person name="Pestel-Caron M."/>
        </authorList>
    </citation>
    <scope>NUCLEOTIDE SEQUENCE [LARGE SCALE GENOMIC DNA]</scope>
    <source>
        <strain evidence="8 11">SL13</strain>
    </source>
</reference>
<dbReference type="Gene3D" id="1.10.10.10">
    <property type="entry name" value="Winged helix-like DNA-binding domain superfamily/Winged helix DNA-binding domain"/>
    <property type="match status" value="1"/>
</dbReference>
<dbReference type="InterPro" id="IPR016032">
    <property type="entry name" value="Sig_transdc_resp-reg_C-effctor"/>
</dbReference>
<dbReference type="NCBIfam" id="TIGR02937">
    <property type="entry name" value="sigma70-ECF"/>
    <property type="match status" value="1"/>
</dbReference>
<protein>
    <recommendedName>
        <fullName evidence="2">RNA polymerase sigma factor SigS</fullName>
    </recommendedName>
</protein>
<evidence type="ECO:0000259" key="7">
    <source>
        <dbReference type="Pfam" id="PF08281"/>
    </source>
</evidence>
<evidence type="ECO:0000256" key="1">
    <source>
        <dbReference type="ARBA" id="ARBA00007788"/>
    </source>
</evidence>
<evidence type="ECO:0000313" key="10">
    <source>
        <dbReference type="Proteomes" id="UP000293637"/>
    </source>
</evidence>
<dbReference type="InterPro" id="IPR014284">
    <property type="entry name" value="RNA_pol_sigma-70_dom"/>
</dbReference>
<dbReference type="SUPFAM" id="SSF46894">
    <property type="entry name" value="C-terminal effector domain of the bipartite response regulators"/>
    <property type="match status" value="1"/>
</dbReference>
<evidence type="ECO:0000259" key="6">
    <source>
        <dbReference type="Pfam" id="PF04542"/>
    </source>
</evidence>
<evidence type="ECO:0000313" key="9">
    <source>
        <dbReference type="EMBL" id="TBW71728.1"/>
    </source>
</evidence>
<dbReference type="RefSeq" id="WP_002478005.1">
    <property type="nucleotide sequence ID" value="NZ_AP021848.1"/>
</dbReference>
<dbReference type="Proteomes" id="UP000293637">
    <property type="component" value="Unassembled WGS sequence"/>
</dbReference>
<gene>
    <name evidence="9" type="ORF">EQ812_09620</name>
    <name evidence="8" type="ORF">FO454_06970</name>
</gene>
<dbReference type="InterPro" id="IPR007627">
    <property type="entry name" value="RNA_pol_sigma70_r2"/>
</dbReference>
<dbReference type="EMBL" id="SCHB01000006">
    <property type="protein sequence ID" value="TBW71728.1"/>
    <property type="molecule type" value="Genomic_DNA"/>
</dbReference>
<accession>A0A292DEG0</accession>
<keyword evidence="3" id="KW-0805">Transcription regulation</keyword>
<keyword evidence="4" id="KW-0804">Transcription</keyword>
<dbReference type="SUPFAM" id="SSF88946">
    <property type="entry name" value="Sigma2 domain of RNA polymerase sigma factors"/>
    <property type="match status" value="1"/>
</dbReference>
<evidence type="ECO:0000256" key="2">
    <source>
        <dbReference type="ARBA" id="ARBA00021245"/>
    </source>
</evidence>
<sequence length="156" mass="19307">MLFNNVYHQFNKYIHYLLNKYHIRYNYDEYYQLMLIRLWQLTNQYNASLNSNFSTFIIFRLNYYLIDLFRKEQPKQSVEISILNPSSSKLPIYILNDFNLIMQEAWKHLTRQEQQWLILQISGYKQYEIAQHMHVSLSSVKNYKRNARQKLQRFFT</sequence>
<evidence type="ECO:0000256" key="4">
    <source>
        <dbReference type="ARBA" id="ARBA00023163"/>
    </source>
</evidence>
<name>A0A292DEG0_STALU</name>
<feature type="domain" description="RNA polymerase sigma factor 70 region 4 type 2" evidence="7">
    <location>
        <begin position="102"/>
        <end position="151"/>
    </location>
</feature>
<dbReference type="GO" id="GO:0016987">
    <property type="term" value="F:sigma factor activity"/>
    <property type="evidence" value="ECO:0007669"/>
    <property type="project" value="InterPro"/>
</dbReference>
<dbReference type="InterPro" id="IPR036388">
    <property type="entry name" value="WH-like_DNA-bd_sf"/>
</dbReference>
<reference evidence="9 10" key="1">
    <citation type="journal article" date="2019" name="Sci. Transl. Med.">
        <title>Quorum sensing between bacterial species on the skin protects against epidermal injury in atopic dermatitis.</title>
        <authorList>
            <person name="Williams M.R."/>
        </authorList>
    </citation>
    <scope>NUCLEOTIDE SEQUENCE [LARGE SCALE GENOMIC DNA]</scope>
    <source>
        <strain evidence="9 10">E7</strain>
    </source>
</reference>
<dbReference type="GO" id="GO:0006352">
    <property type="term" value="P:DNA-templated transcription initiation"/>
    <property type="evidence" value="ECO:0007669"/>
    <property type="project" value="InterPro"/>
</dbReference>
<comment type="similarity">
    <text evidence="1">Belongs to the sigma-70 factor family.</text>
</comment>